<name>A0ABX1FUX0_9PSEU</name>
<dbReference type="InterPro" id="IPR001216">
    <property type="entry name" value="P-phosphate_BS"/>
</dbReference>
<evidence type="ECO:0000256" key="11">
    <source>
        <dbReference type="PROSITE-ProRule" id="PRU00703"/>
    </source>
</evidence>
<dbReference type="SMART" id="SM00116">
    <property type="entry name" value="CBS"/>
    <property type="match status" value="2"/>
</dbReference>
<dbReference type="Gene3D" id="3.40.50.1100">
    <property type="match status" value="2"/>
</dbReference>
<organism evidence="13 14">
    <name type="scientific">Lentzea indica</name>
    <dbReference type="NCBI Taxonomy" id="2604800"/>
    <lineage>
        <taxon>Bacteria</taxon>
        <taxon>Bacillati</taxon>
        <taxon>Actinomycetota</taxon>
        <taxon>Actinomycetes</taxon>
        <taxon>Pseudonocardiales</taxon>
        <taxon>Pseudonocardiaceae</taxon>
        <taxon>Lentzea</taxon>
    </lineage>
</organism>
<dbReference type="CDD" id="cd01561">
    <property type="entry name" value="CBS_like"/>
    <property type="match status" value="1"/>
</dbReference>
<dbReference type="PROSITE" id="PS00901">
    <property type="entry name" value="CYS_SYNTHASE"/>
    <property type="match status" value="1"/>
</dbReference>
<dbReference type="Pfam" id="PF00291">
    <property type="entry name" value="PALP"/>
    <property type="match status" value="1"/>
</dbReference>
<dbReference type="InterPro" id="IPR001926">
    <property type="entry name" value="TrpB-like_PALP"/>
</dbReference>
<comment type="catalytic activity">
    <reaction evidence="9">
        <text>L-homocysteine + L-serine = L,L-cystathionine + H2O</text>
        <dbReference type="Rhea" id="RHEA:10112"/>
        <dbReference type="ChEBI" id="CHEBI:15377"/>
        <dbReference type="ChEBI" id="CHEBI:33384"/>
        <dbReference type="ChEBI" id="CHEBI:58161"/>
        <dbReference type="ChEBI" id="CHEBI:58199"/>
        <dbReference type="EC" id="4.2.1.22"/>
    </reaction>
</comment>
<dbReference type="PROSITE" id="PS51371">
    <property type="entry name" value="CBS"/>
    <property type="match status" value="2"/>
</dbReference>
<reference evidence="13 14" key="1">
    <citation type="submission" date="2019-08" db="EMBL/GenBank/DDBJ databases">
        <title>Lentzea from Indian Himalayas.</title>
        <authorList>
            <person name="Mandal S."/>
            <person name="Mallick Gupta A."/>
            <person name="Maiti P.K."/>
            <person name="Sarkar J."/>
            <person name="Mandal S."/>
        </authorList>
    </citation>
    <scope>NUCLEOTIDE SEQUENCE [LARGE SCALE GENOMIC DNA]</scope>
    <source>
        <strain evidence="13 14">PSKA42</strain>
    </source>
</reference>
<evidence type="ECO:0000259" key="12">
    <source>
        <dbReference type="PROSITE" id="PS51371"/>
    </source>
</evidence>
<evidence type="ECO:0000256" key="3">
    <source>
        <dbReference type="ARBA" id="ARBA00007103"/>
    </source>
</evidence>
<dbReference type="EMBL" id="VSRL01000233">
    <property type="protein sequence ID" value="NKE62233.1"/>
    <property type="molecule type" value="Genomic_DNA"/>
</dbReference>
<dbReference type="RefSeq" id="WP_167978877.1">
    <property type="nucleotide sequence ID" value="NZ_VSRL01000233.1"/>
</dbReference>
<comment type="cofactor">
    <cofactor evidence="1">
        <name>pyridoxal 5'-phosphate</name>
        <dbReference type="ChEBI" id="CHEBI:597326"/>
    </cofactor>
</comment>
<evidence type="ECO:0000313" key="14">
    <source>
        <dbReference type="Proteomes" id="UP001515943"/>
    </source>
</evidence>
<comment type="caution">
    <text evidence="13">The sequence shown here is derived from an EMBL/GenBank/DDBJ whole genome shotgun (WGS) entry which is preliminary data.</text>
</comment>
<evidence type="ECO:0000256" key="7">
    <source>
        <dbReference type="ARBA" id="ARBA00023239"/>
    </source>
</evidence>
<dbReference type="PANTHER" id="PTHR10314">
    <property type="entry name" value="CYSTATHIONINE BETA-SYNTHASE"/>
    <property type="match status" value="1"/>
</dbReference>
<evidence type="ECO:0000256" key="4">
    <source>
        <dbReference type="ARBA" id="ARBA00012041"/>
    </source>
</evidence>
<accession>A0ABX1FUX0</accession>
<evidence type="ECO:0000256" key="9">
    <source>
        <dbReference type="ARBA" id="ARBA00047490"/>
    </source>
</evidence>
<comment type="pathway">
    <text evidence="2">Amino-acid biosynthesis; L-cysteine biosynthesis; L-cysteine from L-homocysteine and L-serine: step 1/2.</text>
</comment>
<dbReference type="EC" id="4.2.1.22" evidence="4 10"/>
<evidence type="ECO:0000256" key="1">
    <source>
        <dbReference type="ARBA" id="ARBA00001933"/>
    </source>
</evidence>
<sequence length="456" mass="48232">MEYVEHVVDLVGNTPLVKLNSLTTGIKATVLAKVEYLNPGGSVKDRIALRMVEAAERSGELQPGGTIVEPTSGNTGVGLALVAQRKGYKCVFVCPDKVSEDKRNVLKAYGAEVVVCPTAVAPEHPDSYYNVSDRLVREIPGAWKPDQYSNPENPASHYHQTGPEIWRQTAGKITHFVAGVGTGGTISGTGRFLKEVSDGAVQIIGADPEGSVYSGGTGRPYLVEGVGEDFWPEAYDKTICDQIVEVSDADSFDITRRLAREEGLLVGGSCGMAAAAALRIARDLPEDAVVVVLLPDGGRGYLSKVFNDRWMASYGFLPPDSTGATVGDVLRRKGGMLPDLVHAHPNETVGDAVAILREFGVSQMPVVNAEPPVMAAEVAGAVNERDLLDALFTGKAQLSDRLDKHMSPPLPTLGAGEPVGIAMNALSHADAALVLEDGKPAGVVTRQDILGFLAGR</sequence>
<dbReference type="Gene3D" id="3.10.580.10">
    <property type="entry name" value="CBS-domain"/>
    <property type="match status" value="1"/>
</dbReference>
<comment type="similarity">
    <text evidence="3">Belongs to the cysteine synthase/cystathionine beta-synthase family.</text>
</comment>
<keyword evidence="5" id="KW-0663">Pyridoxal phosphate</keyword>
<dbReference type="SUPFAM" id="SSF54631">
    <property type="entry name" value="CBS-domain pair"/>
    <property type="match status" value="1"/>
</dbReference>
<dbReference type="InterPro" id="IPR046342">
    <property type="entry name" value="CBS_dom_sf"/>
</dbReference>
<evidence type="ECO:0000256" key="2">
    <source>
        <dbReference type="ARBA" id="ARBA00005003"/>
    </source>
</evidence>
<dbReference type="InterPro" id="IPR050214">
    <property type="entry name" value="Cys_Synth/Cystath_Beta-Synth"/>
</dbReference>
<dbReference type="NCBIfam" id="TIGR01137">
    <property type="entry name" value="cysta_beta"/>
    <property type="match status" value="1"/>
</dbReference>
<dbReference type="SUPFAM" id="SSF53686">
    <property type="entry name" value="Tryptophan synthase beta subunit-like PLP-dependent enzymes"/>
    <property type="match status" value="1"/>
</dbReference>
<evidence type="ECO:0000256" key="10">
    <source>
        <dbReference type="NCBIfam" id="TIGR01137"/>
    </source>
</evidence>
<dbReference type="Pfam" id="PF00571">
    <property type="entry name" value="CBS"/>
    <property type="match status" value="2"/>
</dbReference>
<keyword evidence="14" id="KW-1185">Reference proteome</keyword>
<keyword evidence="6 11" id="KW-0129">CBS domain</keyword>
<dbReference type="InterPro" id="IPR005857">
    <property type="entry name" value="Cysta_beta_synth"/>
</dbReference>
<dbReference type="GO" id="GO:0004122">
    <property type="term" value="F:cystathionine beta-synthase activity"/>
    <property type="evidence" value="ECO:0007669"/>
    <property type="project" value="UniProtKB-EC"/>
</dbReference>
<keyword evidence="7 13" id="KW-0456">Lyase</keyword>
<feature type="domain" description="CBS" evidence="12">
    <location>
        <begin position="336"/>
        <end position="398"/>
    </location>
</feature>
<proteinExistence type="inferred from homology"/>
<evidence type="ECO:0000313" key="13">
    <source>
        <dbReference type="EMBL" id="NKE62233.1"/>
    </source>
</evidence>
<evidence type="ECO:0000256" key="6">
    <source>
        <dbReference type="ARBA" id="ARBA00023122"/>
    </source>
</evidence>
<evidence type="ECO:0000256" key="8">
    <source>
        <dbReference type="ARBA" id="ARBA00026192"/>
    </source>
</evidence>
<dbReference type="InterPro" id="IPR000644">
    <property type="entry name" value="CBS_dom"/>
</dbReference>
<dbReference type="InterPro" id="IPR036052">
    <property type="entry name" value="TrpB-like_PALP_sf"/>
</dbReference>
<evidence type="ECO:0000256" key="5">
    <source>
        <dbReference type="ARBA" id="ARBA00022898"/>
    </source>
</evidence>
<dbReference type="Proteomes" id="UP001515943">
    <property type="component" value="Unassembled WGS sequence"/>
</dbReference>
<protein>
    <recommendedName>
        <fullName evidence="8 10">Cystathionine beta-synthase</fullName>
        <ecNumber evidence="4 10">4.2.1.22</ecNumber>
    </recommendedName>
</protein>
<feature type="domain" description="CBS" evidence="12">
    <location>
        <begin position="406"/>
        <end position="456"/>
    </location>
</feature>
<gene>
    <name evidence="13" type="ORF">FXN61_38025</name>
</gene>